<feature type="region of interest" description="Disordered" evidence="5">
    <location>
        <begin position="364"/>
        <end position="389"/>
    </location>
</feature>
<dbReference type="PROSITE" id="PS50178">
    <property type="entry name" value="ZF_FYVE"/>
    <property type="match status" value="1"/>
</dbReference>
<sequence length="502" mass="56712">MLLPQVSSQQQIWSFQELRHQVDTKDSEEVKQFKRALRKLTKSPLIVDEALLQEVEYRGNRLLQANTTHLDPTIVFLHESNGIKLYERKCNDSVLVQGTISVAGTVESIMKNFQMNTTKEFEQSMRQILPGVFYDGATIATNSHGVVPITNVHWMSLYDEQSEAPRQDMVFVSSSQLYETSRGIIIPTSDPDACITFATHLWHSIPSKSILPYSPLHTQCYRRHLSDSGFTVAATEVNDVCRVTFTLELQRCEPKATLLQWMQRLVILSLTHLTTQCRVGNPKLIQKTHWISEDSCQLCHKSFNIFHLLRRRHHCRLCGHSICNDCSTFVTIESEDMLEKSTKMELTRSCLGCAFKETPRHAEHRSSFVTSSTSASSTEDHRRTDLSRKSSHAYIRSALSSPSSVFRQSVVSLPSTHSLERTSSAMSLADSLAKTSPTSSCVSAERRARRAAMKERSYSLVETALLQRKSSQNTMTMPHQGVEVLTELGLLDKLSELGIVET</sequence>
<evidence type="ECO:0000256" key="1">
    <source>
        <dbReference type="ARBA" id="ARBA00022723"/>
    </source>
</evidence>
<dbReference type="GO" id="GO:0008270">
    <property type="term" value="F:zinc ion binding"/>
    <property type="evidence" value="ECO:0007669"/>
    <property type="project" value="UniProtKB-KW"/>
</dbReference>
<evidence type="ECO:0000259" key="6">
    <source>
        <dbReference type="PROSITE" id="PS50178"/>
    </source>
</evidence>
<feature type="compositionally biased region" description="Basic and acidic residues" evidence="5">
    <location>
        <begin position="378"/>
        <end position="388"/>
    </location>
</feature>
<reference evidence="7 8" key="1">
    <citation type="journal article" date="2014" name="Genome Biol. Evol.">
        <title>The secreted proteins of Achlya hypogyna and Thraustotheca clavata identify the ancestral oomycete secretome and reveal gene acquisitions by horizontal gene transfer.</title>
        <authorList>
            <person name="Misner I."/>
            <person name="Blouin N."/>
            <person name="Leonard G."/>
            <person name="Richards T.A."/>
            <person name="Lane C.E."/>
        </authorList>
    </citation>
    <scope>NUCLEOTIDE SEQUENCE [LARGE SCALE GENOMIC DNA]</scope>
    <source>
        <strain evidence="7 8">ATCC 34112</strain>
    </source>
</reference>
<dbReference type="OrthoDB" id="63070at2759"/>
<dbReference type="Pfam" id="PF01363">
    <property type="entry name" value="FYVE"/>
    <property type="match status" value="1"/>
</dbReference>
<comment type="caution">
    <text evidence="7">The sequence shown here is derived from an EMBL/GenBank/DDBJ whole genome shotgun (WGS) entry which is preliminary data.</text>
</comment>
<proteinExistence type="predicted"/>
<protein>
    <recommendedName>
        <fullName evidence="6">FYVE-type domain-containing protein</fullName>
    </recommendedName>
</protein>
<dbReference type="InterPro" id="IPR013083">
    <property type="entry name" value="Znf_RING/FYVE/PHD"/>
</dbReference>
<dbReference type="InterPro" id="IPR000306">
    <property type="entry name" value="Znf_FYVE"/>
</dbReference>
<dbReference type="InterPro" id="IPR011011">
    <property type="entry name" value="Znf_FYVE_PHD"/>
</dbReference>
<keyword evidence="2 4" id="KW-0863">Zinc-finger</keyword>
<feature type="compositionally biased region" description="Low complexity" evidence="5">
    <location>
        <begin position="367"/>
        <end position="377"/>
    </location>
</feature>
<dbReference type="EMBL" id="JNBS01002856">
    <property type="protein sequence ID" value="OQR89113.1"/>
    <property type="molecule type" value="Genomic_DNA"/>
</dbReference>
<evidence type="ECO:0000256" key="4">
    <source>
        <dbReference type="PROSITE-ProRule" id="PRU00091"/>
    </source>
</evidence>
<dbReference type="Proteomes" id="UP000243217">
    <property type="component" value="Unassembled WGS sequence"/>
</dbReference>
<accession>A0A1V9YU53</accession>
<dbReference type="AlphaFoldDB" id="A0A1V9YU53"/>
<keyword evidence="3" id="KW-0862">Zinc</keyword>
<dbReference type="PANTHER" id="PTHR43102">
    <property type="entry name" value="SLR1143 PROTEIN"/>
    <property type="match status" value="1"/>
</dbReference>
<evidence type="ECO:0000313" key="8">
    <source>
        <dbReference type="Proteomes" id="UP000243217"/>
    </source>
</evidence>
<dbReference type="PANTHER" id="PTHR43102:SF2">
    <property type="entry name" value="GAF DOMAIN-CONTAINING PROTEIN"/>
    <property type="match status" value="1"/>
</dbReference>
<evidence type="ECO:0000256" key="5">
    <source>
        <dbReference type="SAM" id="MobiDB-lite"/>
    </source>
</evidence>
<evidence type="ECO:0000313" key="7">
    <source>
        <dbReference type="EMBL" id="OQR89113.1"/>
    </source>
</evidence>
<evidence type="ECO:0000256" key="3">
    <source>
        <dbReference type="ARBA" id="ARBA00022833"/>
    </source>
</evidence>
<evidence type="ECO:0000256" key="2">
    <source>
        <dbReference type="ARBA" id="ARBA00022771"/>
    </source>
</evidence>
<dbReference type="InterPro" id="IPR017455">
    <property type="entry name" value="Znf_FYVE-rel"/>
</dbReference>
<gene>
    <name evidence="7" type="ORF">THRCLA_09913</name>
</gene>
<feature type="domain" description="FYVE-type" evidence="6">
    <location>
        <begin position="290"/>
        <end position="358"/>
    </location>
</feature>
<keyword evidence="1" id="KW-0479">Metal-binding</keyword>
<dbReference type="SUPFAM" id="SSF57903">
    <property type="entry name" value="FYVE/PHD zinc finger"/>
    <property type="match status" value="1"/>
</dbReference>
<dbReference type="SMART" id="SM00064">
    <property type="entry name" value="FYVE"/>
    <property type="match status" value="1"/>
</dbReference>
<dbReference type="Gene3D" id="3.30.40.10">
    <property type="entry name" value="Zinc/RING finger domain, C3HC4 (zinc finger)"/>
    <property type="match status" value="1"/>
</dbReference>
<organism evidence="7 8">
    <name type="scientific">Thraustotheca clavata</name>
    <dbReference type="NCBI Taxonomy" id="74557"/>
    <lineage>
        <taxon>Eukaryota</taxon>
        <taxon>Sar</taxon>
        <taxon>Stramenopiles</taxon>
        <taxon>Oomycota</taxon>
        <taxon>Saprolegniomycetes</taxon>
        <taxon>Saprolegniales</taxon>
        <taxon>Achlyaceae</taxon>
        <taxon>Thraustotheca</taxon>
    </lineage>
</organism>
<name>A0A1V9YU53_9STRA</name>
<dbReference type="STRING" id="74557.A0A1V9YU53"/>
<keyword evidence="8" id="KW-1185">Reference proteome</keyword>